<dbReference type="EMBL" id="CM039176">
    <property type="protein sequence ID" value="KAH9714655.1"/>
    <property type="molecule type" value="Genomic_DNA"/>
</dbReference>
<name>A0ACB8JCN2_CITSI</name>
<sequence length="875" mass="100110">MDCVSPVLDILTRLWDCTATNSSYIRHLKKNLKSLSEARRELEDLSEDVNRRVEEEEQQQRKRKKVVQGWLDAVESQIKEVDVILRKGEEEVPKKCLGSCCIYNCYSGYKIGKKVINKIRDVKELIKKGEIFENLQVTYKLPRPTVDGMVMEETVGFDSMLDEVWGHIADYRCRIIGLYGIGGVGKTTLLKKLNNKFLDINHHFDLVIWAAVSKEANLEKIQEAIRKKLNISDQMWKNKGEEDKATEILISLRSKRFVLLLDDVWERLDLSKIGVSLYDNQNGSKIVFTTRSQEVCGQMGAHRRFKVECLSPEASMDLFRLTVGEDVFNSHPEIPRLAQIVVEECQGLPLALITVARAMSSRRGPREWQHAIDELQSNPFRFAGMGNLVLPILRFSYDSLSDDVLKICFLYCSLFPKEHNIRKDELIELWVAEGFLNRADPRNEGEYIIGSLELACLLEKGEYSEDFVVMHDVIRDMALWLASNECKIVVLEDDKSSQQNKSDDFKEAFRVSVWGSGVEILREAPSCPQLRTLLIRFSELEKFPSRFAKSMHALAVLDLSYNLDLVKLPEAIGKLINLCYLNLSNTRIGQLPTGITYLKNLKILRLDGMRYLAFVPCQVISSLSSLQVFSWFSTELVELHYVDSTSVLAELESLENIHDISVTLCNVDAVNRVKSSPKLQSCIKRLAVVLMASFLLPLDLRMDHLETLEIDRCSLESKNDYFGDQGRTRTYCFRNLRHLSVKTCPCMTDLKWIRYAPNLQFLYVSYCPRLSEIIGTYESPGTSEIEESQDFFSNLMVIDLRHLPSLTSICCGVVPFPSLQTISVNGCPSLRKLPLNSGSAKNSLNAIRGSREWWDRLEWEDEDTRNVFASKFLEL</sequence>
<dbReference type="Proteomes" id="UP000829398">
    <property type="component" value="Chromosome 7"/>
</dbReference>
<comment type="caution">
    <text evidence="1">The sequence shown here is derived from an EMBL/GenBank/DDBJ whole genome shotgun (WGS) entry which is preliminary data.</text>
</comment>
<organism evidence="1 2">
    <name type="scientific">Citrus sinensis</name>
    <name type="common">Sweet orange</name>
    <name type="synonym">Citrus aurantium var. sinensis</name>
    <dbReference type="NCBI Taxonomy" id="2711"/>
    <lineage>
        <taxon>Eukaryota</taxon>
        <taxon>Viridiplantae</taxon>
        <taxon>Streptophyta</taxon>
        <taxon>Embryophyta</taxon>
        <taxon>Tracheophyta</taxon>
        <taxon>Spermatophyta</taxon>
        <taxon>Magnoliopsida</taxon>
        <taxon>eudicotyledons</taxon>
        <taxon>Gunneridae</taxon>
        <taxon>Pentapetalae</taxon>
        <taxon>rosids</taxon>
        <taxon>malvids</taxon>
        <taxon>Sapindales</taxon>
        <taxon>Rutaceae</taxon>
        <taxon>Aurantioideae</taxon>
        <taxon>Citrus</taxon>
    </lineage>
</organism>
<reference evidence="2" key="1">
    <citation type="journal article" date="2023" name="Hortic. Res.">
        <title>A chromosome-level phased genome enabling allele-level studies in sweet orange: a case study on citrus Huanglongbing tolerance.</title>
        <authorList>
            <person name="Wu B."/>
            <person name="Yu Q."/>
            <person name="Deng Z."/>
            <person name="Duan Y."/>
            <person name="Luo F."/>
            <person name="Gmitter F. Jr."/>
        </authorList>
    </citation>
    <scope>NUCLEOTIDE SEQUENCE [LARGE SCALE GENOMIC DNA]</scope>
    <source>
        <strain evidence="2">cv. Valencia</strain>
    </source>
</reference>
<keyword evidence="2" id="KW-1185">Reference proteome</keyword>
<evidence type="ECO:0000313" key="1">
    <source>
        <dbReference type="EMBL" id="KAH9714655.1"/>
    </source>
</evidence>
<evidence type="ECO:0000313" key="2">
    <source>
        <dbReference type="Proteomes" id="UP000829398"/>
    </source>
</evidence>
<accession>A0ACB8JCN2</accession>
<protein>
    <submittedName>
        <fullName evidence="1">Disease resistance protein</fullName>
    </submittedName>
</protein>
<proteinExistence type="predicted"/>
<gene>
    <name evidence="1" type="ORF">KPL71_020739</name>
</gene>